<evidence type="ECO:0000256" key="3">
    <source>
        <dbReference type="ARBA" id="ARBA00023274"/>
    </source>
</evidence>
<accession>A0ABR3RZS5</accession>
<dbReference type="InterPro" id="IPR014721">
    <property type="entry name" value="Ribsml_uS5_D2-typ_fold_subgr"/>
</dbReference>
<dbReference type="EMBL" id="JAKJXO020000002">
    <property type="protein sequence ID" value="KAL1609932.1"/>
    <property type="molecule type" value="Genomic_DNA"/>
</dbReference>
<dbReference type="Pfam" id="PF00380">
    <property type="entry name" value="Ribosomal_S9"/>
    <property type="match status" value="1"/>
</dbReference>
<evidence type="ECO:0000256" key="1">
    <source>
        <dbReference type="ARBA" id="ARBA00005251"/>
    </source>
</evidence>
<proteinExistence type="inferred from homology"/>
<sequence length="190" mass="21029">MFILSDILKDSTLGSISGADSWSLHYVCGLDAELTFAIAAEDVQLSPKMSTQSVQCFGKKKTATAVAHCKAGKGLVKVNGKPLSLVQPEMLRFKVYEPILILGLDKFADVDIRVRVSGGGHTSQIYAIRQAIAKSIIAYYQKYVDEHSKNQLKQALVQYDRTLLVADNRRCEPKKFGGPGARARYQKSYR</sequence>
<evidence type="ECO:0000256" key="4">
    <source>
        <dbReference type="RuleBase" id="RU003815"/>
    </source>
</evidence>
<dbReference type="PANTHER" id="PTHR21569:SF16">
    <property type="entry name" value="RIBOSOMAL PROTEIN S16"/>
    <property type="match status" value="1"/>
</dbReference>
<evidence type="ECO:0000313" key="6">
    <source>
        <dbReference type="Proteomes" id="UP001521785"/>
    </source>
</evidence>
<protein>
    <submittedName>
        <fullName evidence="5">40S ribosomal protein S16</fullName>
    </submittedName>
</protein>
<comment type="caution">
    <text evidence="5">The sequence shown here is derived from an EMBL/GenBank/DDBJ whole genome shotgun (WGS) entry which is preliminary data.</text>
</comment>
<dbReference type="PANTHER" id="PTHR21569">
    <property type="entry name" value="RIBOSOMAL PROTEIN S9"/>
    <property type="match status" value="1"/>
</dbReference>
<comment type="similarity">
    <text evidence="1 4">Belongs to the universal ribosomal protein uS9 family.</text>
</comment>
<dbReference type="NCBIfam" id="NF001749">
    <property type="entry name" value="PRK00474.1"/>
    <property type="match status" value="1"/>
</dbReference>
<name>A0ABR3RZS5_9PLEO</name>
<keyword evidence="6" id="KW-1185">Reference proteome</keyword>
<dbReference type="PROSITE" id="PS00360">
    <property type="entry name" value="RIBOSOMAL_S9"/>
    <property type="match status" value="1"/>
</dbReference>
<evidence type="ECO:0000313" key="5">
    <source>
        <dbReference type="EMBL" id="KAL1609932.1"/>
    </source>
</evidence>
<dbReference type="InterPro" id="IPR020574">
    <property type="entry name" value="Ribosomal_uS9_CS"/>
</dbReference>
<dbReference type="InterPro" id="IPR020568">
    <property type="entry name" value="Ribosomal_Su5_D2-typ_SF"/>
</dbReference>
<evidence type="ECO:0000256" key="2">
    <source>
        <dbReference type="ARBA" id="ARBA00022980"/>
    </source>
</evidence>
<organism evidence="5 6">
    <name type="scientific">Paraconiothyrium brasiliense</name>
    <dbReference type="NCBI Taxonomy" id="300254"/>
    <lineage>
        <taxon>Eukaryota</taxon>
        <taxon>Fungi</taxon>
        <taxon>Dikarya</taxon>
        <taxon>Ascomycota</taxon>
        <taxon>Pezizomycotina</taxon>
        <taxon>Dothideomycetes</taxon>
        <taxon>Pleosporomycetidae</taxon>
        <taxon>Pleosporales</taxon>
        <taxon>Massarineae</taxon>
        <taxon>Didymosphaeriaceae</taxon>
        <taxon>Paraconiothyrium</taxon>
    </lineage>
</organism>
<dbReference type="GO" id="GO:0005840">
    <property type="term" value="C:ribosome"/>
    <property type="evidence" value="ECO:0007669"/>
    <property type="project" value="UniProtKB-KW"/>
</dbReference>
<dbReference type="Gene3D" id="3.30.230.10">
    <property type="match status" value="1"/>
</dbReference>
<keyword evidence="3 4" id="KW-0687">Ribonucleoprotein</keyword>
<dbReference type="SUPFAM" id="SSF54211">
    <property type="entry name" value="Ribosomal protein S5 domain 2-like"/>
    <property type="match status" value="1"/>
</dbReference>
<keyword evidence="2 4" id="KW-0689">Ribosomal protein</keyword>
<gene>
    <name evidence="5" type="primary">RPS16</name>
    <name evidence="5" type="ORF">SLS60_001597</name>
</gene>
<reference evidence="5 6" key="1">
    <citation type="submission" date="2024-02" db="EMBL/GenBank/DDBJ databases">
        <title>De novo assembly and annotation of 12 fungi associated with fruit tree decline syndrome in Ontario, Canada.</title>
        <authorList>
            <person name="Sulman M."/>
            <person name="Ellouze W."/>
            <person name="Ilyukhin E."/>
        </authorList>
    </citation>
    <scope>NUCLEOTIDE SEQUENCE [LARGE SCALE GENOMIC DNA]</scope>
    <source>
        <strain evidence="5 6">M42-189</strain>
    </source>
</reference>
<dbReference type="Proteomes" id="UP001521785">
    <property type="component" value="Unassembled WGS sequence"/>
</dbReference>
<dbReference type="InterPro" id="IPR000754">
    <property type="entry name" value="Ribosomal_uS9"/>
</dbReference>